<keyword evidence="6" id="KW-0472">Membrane</keyword>
<keyword evidence="4" id="KW-0611">Plant defense</keyword>
<evidence type="ECO:0000256" key="6">
    <source>
        <dbReference type="ARBA" id="ARBA00023136"/>
    </source>
</evidence>
<gene>
    <name evidence="9" type="ORF">Tco_0977085</name>
</gene>
<reference evidence="9" key="1">
    <citation type="journal article" date="2022" name="Int. J. Mol. Sci.">
        <title>Draft Genome of Tanacetum Coccineum: Genomic Comparison of Closely Related Tanacetum-Family Plants.</title>
        <authorList>
            <person name="Yamashiro T."/>
            <person name="Shiraishi A."/>
            <person name="Nakayama K."/>
            <person name="Satake H."/>
        </authorList>
    </citation>
    <scope>NUCLEOTIDE SEQUENCE</scope>
</reference>
<evidence type="ECO:0000256" key="2">
    <source>
        <dbReference type="ARBA" id="ARBA00006574"/>
    </source>
</evidence>
<proteinExistence type="inferred from homology"/>
<comment type="subcellular location">
    <subcellularLocation>
        <location evidence="1">Membrane</location>
        <topology evidence="1">Multi-pass membrane protein</topology>
    </subcellularLocation>
</comment>
<dbReference type="EMBL" id="BQNB010016363">
    <property type="protein sequence ID" value="GJT50928.1"/>
    <property type="molecule type" value="Genomic_DNA"/>
</dbReference>
<reference evidence="9" key="2">
    <citation type="submission" date="2022-01" db="EMBL/GenBank/DDBJ databases">
        <authorList>
            <person name="Yamashiro T."/>
            <person name="Shiraishi A."/>
            <person name="Satake H."/>
            <person name="Nakayama K."/>
        </authorList>
    </citation>
    <scope>NUCLEOTIDE SEQUENCE</scope>
</reference>
<comment type="caution">
    <text evidence="9">The sequence shown here is derived from an EMBL/GenBank/DDBJ whole genome shotgun (WGS) entry which is preliminary data.</text>
</comment>
<evidence type="ECO:0000256" key="5">
    <source>
        <dbReference type="ARBA" id="ARBA00022989"/>
    </source>
</evidence>
<evidence type="ECO:0000313" key="9">
    <source>
        <dbReference type="EMBL" id="GJT50928.1"/>
    </source>
</evidence>
<comment type="similarity">
    <text evidence="2">Belongs to the MLO family.</text>
</comment>
<dbReference type="InterPro" id="IPR004326">
    <property type="entry name" value="Mlo"/>
</dbReference>
<evidence type="ECO:0000256" key="1">
    <source>
        <dbReference type="ARBA" id="ARBA00004141"/>
    </source>
</evidence>
<dbReference type="Pfam" id="PF03094">
    <property type="entry name" value="Mlo"/>
    <property type="match status" value="1"/>
</dbReference>
<evidence type="ECO:0000256" key="4">
    <source>
        <dbReference type="ARBA" id="ARBA00022821"/>
    </source>
</evidence>
<protein>
    <submittedName>
        <fullName evidence="9">MLO-like protein 11 isoform X1</fullName>
    </submittedName>
</protein>
<keyword evidence="3" id="KW-0812">Transmembrane</keyword>
<accession>A0ABQ5EJ42</accession>
<dbReference type="Proteomes" id="UP001151760">
    <property type="component" value="Unassembled WGS sequence"/>
</dbReference>
<feature type="compositionally biased region" description="Basic and acidic residues" evidence="8">
    <location>
        <begin position="91"/>
        <end position="101"/>
    </location>
</feature>
<keyword evidence="7" id="KW-0568">Pathogenesis-related protein</keyword>
<name>A0ABQ5EJ42_9ASTR</name>
<evidence type="ECO:0000256" key="3">
    <source>
        <dbReference type="ARBA" id="ARBA00022692"/>
    </source>
</evidence>
<evidence type="ECO:0000313" key="10">
    <source>
        <dbReference type="Proteomes" id="UP001151760"/>
    </source>
</evidence>
<keyword evidence="10" id="KW-1185">Reference proteome</keyword>
<dbReference type="PANTHER" id="PTHR31942">
    <property type="entry name" value="MLO-LIKE PROTEIN 1"/>
    <property type="match status" value="1"/>
</dbReference>
<keyword evidence="5" id="KW-1133">Transmembrane helix</keyword>
<feature type="region of interest" description="Disordered" evidence="8">
    <location>
        <begin position="81"/>
        <end position="101"/>
    </location>
</feature>
<evidence type="ECO:0000256" key="8">
    <source>
        <dbReference type="SAM" id="MobiDB-lite"/>
    </source>
</evidence>
<evidence type="ECO:0000256" key="7">
    <source>
        <dbReference type="ARBA" id="ARBA00023265"/>
    </source>
</evidence>
<organism evidence="9 10">
    <name type="scientific">Tanacetum coccineum</name>
    <dbReference type="NCBI Taxonomy" id="301880"/>
    <lineage>
        <taxon>Eukaryota</taxon>
        <taxon>Viridiplantae</taxon>
        <taxon>Streptophyta</taxon>
        <taxon>Embryophyta</taxon>
        <taxon>Tracheophyta</taxon>
        <taxon>Spermatophyta</taxon>
        <taxon>Magnoliopsida</taxon>
        <taxon>eudicotyledons</taxon>
        <taxon>Gunneridae</taxon>
        <taxon>Pentapetalae</taxon>
        <taxon>asterids</taxon>
        <taxon>campanulids</taxon>
        <taxon>Asterales</taxon>
        <taxon>Asteraceae</taxon>
        <taxon>Asteroideae</taxon>
        <taxon>Anthemideae</taxon>
        <taxon>Anthemidinae</taxon>
        <taxon>Tanacetum</taxon>
    </lineage>
</organism>
<dbReference type="PANTHER" id="PTHR31942:SF77">
    <property type="entry name" value="MLO-LIKE PROTEIN 14"/>
    <property type="match status" value="1"/>
</dbReference>
<sequence length="101" mass="11792">MSPEASQTQTELFLNEVELGICFFRQFGRSVVRADYLTLRKAFIMNHNLTSIYDFRSYMIHSMEEEFQRIVGVSGPFWGLNTSSEAPTKTAKRELFTQRQE</sequence>